<feature type="compositionally biased region" description="Low complexity" evidence="1">
    <location>
        <begin position="547"/>
        <end position="581"/>
    </location>
</feature>
<dbReference type="AlphaFoldDB" id="A0A9P4GIC6"/>
<sequence length="968" mass="105134">MGNHQSTANPNRLSKPKTNTNSPSQSFKVDSPVSVSSRYADLSVKDRHQIRETLLSPADTEFGSRIAAAFRSNKNDGIDETATNTRGRPLSVISRSNSRTNSRSNSLSCFGSKHGSSTRLAGLSDSKVSLASPAPVDLEATIRVLQEVKRYGSPEDLAALHEALAPLDTHTVPVEEHGLGRRNSVMNRSSSSLTRRRSLIQTPGMATRNSSVDGRRSTWNSWKTPKIEPAEEARWRSNSKAAFPLNRLAAAKDSGDTPTPRAQTPSEMDYSHLGSLKLGSLVVTNGAPSPAPSAKFSKQSSRLAGQDDYFSAVEADSSPLMMKTTRRRGHVKSKSSVLPTTVPLHNNQPSDIRPGTGTAKALRITNNSVDTLAHDANRLAQSYQAEIPTSPFGKQAEDHRMDQDEGFVSGSPTFGEEGVGMLDSTIIGKPTSTVEVSDPVTSSKTPHVLAPAQQRPRAPQRPPPRTSDSGYSSGGSLRLVNREQHKDALPKSKQRSDSPLKGDSAKVEQPETSDMSQAVTSEQPLSPTIQTSQARRRPLSLKILNHSARSSVRSSASESILSPQTPQSITSKTSFDSTSSTSHKRSQRRGQSHAEPPVVQSCQPIPEGTIPDVPDNVRAKFVRRLSHTPGMECLTHTYPTKDHILANEPASDGPFTVSTIHNQLAELEPDRPPTPPAHGRRMSFSMFRRKSTVEDKEVEGEADDSSLGVVDLGTIASALGSSPYDAAMSGLQRNPTTARTHPHQLGKALPRAKSMVNMDSEAAAEFARLRSKDRASVPQELSQQRRRSYHNLKMDAGEAKASKRRPQSFDIPPVPAINASRLSPPQCARPRLEKGGQEQEETKPDMSSSAQSRERGQIVPQVVEKCDDDRPRSSQHEVDWEAHAQTWRQRRKSIGEGLRAKAAPTTEDMASWGRYSGGLSYGYEGRGVGIGGSAGTRSQHSAASNKSLPWRHQYGVDLSDVPVMLQRV</sequence>
<evidence type="ECO:0000313" key="2">
    <source>
        <dbReference type="EMBL" id="KAF1845769.1"/>
    </source>
</evidence>
<feature type="compositionally biased region" description="Polar residues" evidence="1">
    <location>
        <begin position="510"/>
        <end position="533"/>
    </location>
</feature>
<feature type="region of interest" description="Disordered" evidence="1">
    <location>
        <begin position="1"/>
        <end position="37"/>
    </location>
</feature>
<gene>
    <name evidence="2" type="ORF">K460DRAFT_366618</name>
</gene>
<feature type="compositionally biased region" description="Polar residues" evidence="1">
    <location>
        <begin position="466"/>
        <end position="475"/>
    </location>
</feature>
<dbReference type="GeneID" id="63850664"/>
<dbReference type="EMBL" id="ML976616">
    <property type="protein sequence ID" value="KAF1845769.1"/>
    <property type="molecule type" value="Genomic_DNA"/>
</dbReference>
<accession>A0A9P4GIC6</accession>
<evidence type="ECO:0000313" key="3">
    <source>
        <dbReference type="Proteomes" id="UP000800039"/>
    </source>
</evidence>
<reference evidence="2" key="1">
    <citation type="submission" date="2020-01" db="EMBL/GenBank/DDBJ databases">
        <authorList>
            <consortium name="DOE Joint Genome Institute"/>
            <person name="Haridas S."/>
            <person name="Albert R."/>
            <person name="Binder M."/>
            <person name="Bloem J."/>
            <person name="Labutti K."/>
            <person name="Salamov A."/>
            <person name="Andreopoulos B."/>
            <person name="Baker S.E."/>
            <person name="Barry K."/>
            <person name="Bills G."/>
            <person name="Bluhm B.H."/>
            <person name="Cannon C."/>
            <person name="Castanera R."/>
            <person name="Culley D.E."/>
            <person name="Daum C."/>
            <person name="Ezra D."/>
            <person name="Gonzalez J.B."/>
            <person name="Henrissat B."/>
            <person name="Kuo A."/>
            <person name="Liang C."/>
            <person name="Lipzen A."/>
            <person name="Lutzoni F."/>
            <person name="Magnuson J."/>
            <person name="Mondo S."/>
            <person name="Nolan M."/>
            <person name="Ohm R."/>
            <person name="Pangilinan J."/>
            <person name="Park H.-J."/>
            <person name="Ramirez L."/>
            <person name="Alfaro M."/>
            <person name="Sun H."/>
            <person name="Tritt A."/>
            <person name="Yoshinaga Y."/>
            <person name="Zwiers L.-H."/>
            <person name="Turgeon B.G."/>
            <person name="Goodwin S.B."/>
            <person name="Spatafora J.W."/>
            <person name="Crous P.W."/>
            <person name="Grigoriev I.V."/>
        </authorList>
    </citation>
    <scope>NUCLEOTIDE SEQUENCE</scope>
    <source>
        <strain evidence="2">CBS 394.84</strain>
    </source>
</reference>
<feature type="region of interest" description="Disordered" evidence="1">
    <location>
        <begin position="92"/>
        <end position="118"/>
    </location>
</feature>
<feature type="compositionally biased region" description="Low complexity" evidence="1">
    <location>
        <begin position="94"/>
        <end position="108"/>
    </location>
</feature>
<dbReference type="RefSeq" id="XP_040788332.1">
    <property type="nucleotide sequence ID" value="XM_040933413.1"/>
</dbReference>
<proteinExistence type="predicted"/>
<organism evidence="2 3">
    <name type="scientific">Cucurbitaria berberidis CBS 394.84</name>
    <dbReference type="NCBI Taxonomy" id="1168544"/>
    <lineage>
        <taxon>Eukaryota</taxon>
        <taxon>Fungi</taxon>
        <taxon>Dikarya</taxon>
        <taxon>Ascomycota</taxon>
        <taxon>Pezizomycotina</taxon>
        <taxon>Dothideomycetes</taxon>
        <taxon>Pleosporomycetidae</taxon>
        <taxon>Pleosporales</taxon>
        <taxon>Pleosporineae</taxon>
        <taxon>Cucurbitariaceae</taxon>
        <taxon>Cucurbitaria</taxon>
    </lineage>
</organism>
<protein>
    <submittedName>
        <fullName evidence="2">Uncharacterized protein</fullName>
    </submittedName>
</protein>
<evidence type="ECO:0000256" key="1">
    <source>
        <dbReference type="SAM" id="MobiDB-lite"/>
    </source>
</evidence>
<feature type="compositionally biased region" description="Polar residues" evidence="1">
    <location>
        <begin position="430"/>
        <end position="445"/>
    </location>
</feature>
<dbReference type="OrthoDB" id="5341904at2759"/>
<feature type="region of interest" description="Disordered" evidence="1">
    <location>
        <begin position="391"/>
        <end position="614"/>
    </location>
</feature>
<keyword evidence="3" id="KW-1185">Reference proteome</keyword>
<feature type="region of interest" description="Disordered" evidence="1">
    <location>
        <begin position="325"/>
        <end position="356"/>
    </location>
</feature>
<name>A0A9P4GIC6_9PLEO</name>
<feature type="region of interest" description="Disordered" evidence="1">
    <location>
        <begin position="769"/>
        <end position="858"/>
    </location>
</feature>
<feature type="compositionally biased region" description="Basic and acidic residues" evidence="1">
    <location>
        <begin position="830"/>
        <end position="844"/>
    </location>
</feature>
<feature type="compositionally biased region" description="Basic and acidic residues" evidence="1">
    <location>
        <begin position="792"/>
        <end position="801"/>
    </location>
</feature>
<feature type="compositionally biased region" description="Basic residues" evidence="1">
    <location>
        <begin position="582"/>
        <end position="591"/>
    </location>
</feature>
<dbReference type="Proteomes" id="UP000800039">
    <property type="component" value="Unassembled WGS sequence"/>
</dbReference>
<feature type="compositionally biased region" description="Basic and acidic residues" evidence="1">
    <location>
        <begin position="480"/>
        <end position="509"/>
    </location>
</feature>
<feature type="compositionally biased region" description="Polar residues" evidence="1">
    <location>
        <begin position="334"/>
        <end position="350"/>
    </location>
</feature>
<comment type="caution">
    <text evidence="2">The sequence shown here is derived from an EMBL/GenBank/DDBJ whole genome shotgun (WGS) entry which is preliminary data.</text>
</comment>